<name>A0A379G3N4_9GAMM</name>
<dbReference type="Proteomes" id="UP000255129">
    <property type="component" value="Unassembled WGS sequence"/>
</dbReference>
<evidence type="ECO:0000313" key="3">
    <source>
        <dbReference type="Proteomes" id="UP000255129"/>
    </source>
</evidence>
<protein>
    <submittedName>
        <fullName evidence="2">Uncharacterized protein</fullName>
    </submittedName>
</protein>
<proteinExistence type="predicted"/>
<dbReference type="AlphaFoldDB" id="A0A379G3N4"/>
<dbReference type="OrthoDB" id="6456792at2"/>
<feature type="chain" id="PRO_5017078694" evidence="1">
    <location>
        <begin position="21"/>
        <end position="153"/>
    </location>
</feature>
<gene>
    <name evidence="2" type="ORF">NCTC12026_01869</name>
</gene>
<evidence type="ECO:0000313" key="2">
    <source>
        <dbReference type="EMBL" id="SUC35472.1"/>
    </source>
</evidence>
<dbReference type="RefSeq" id="WP_006813134.1">
    <property type="nucleotide sequence ID" value="NZ_AP018946.1"/>
</dbReference>
<dbReference type="GeneID" id="93421181"/>
<accession>A0A379G3N4</accession>
<feature type="signal peptide" evidence="1">
    <location>
        <begin position="1"/>
        <end position="20"/>
    </location>
</feature>
<sequence>MYKKIAVCLALGLFTASASAVEYTCQLENNKTVSVVVETGKVPVYRYGTLGKTEITLPINAKGQESIYVGQGTFSAGGSIYIRFQNGPFSYLLYDGEGRGWYFQGIAVYKNGKLVNKKSCKPDSNLNLYSLLDYGIPTDPDEDGPYTFDPNSN</sequence>
<dbReference type="EMBL" id="UGUA01000002">
    <property type="protein sequence ID" value="SUC35472.1"/>
    <property type="molecule type" value="Genomic_DNA"/>
</dbReference>
<evidence type="ECO:0000256" key="1">
    <source>
        <dbReference type="SAM" id="SignalP"/>
    </source>
</evidence>
<keyword evidence="1" id="KW-0732">Signal</keyword>
<reference evidence="2 3" key="1">
    <citation type="submission" date="2018-06" db="EMBL/GenBank/DDBJ databases">
        <authorList>
            <consortium name="Pathogen Informatics"/>
            <person name="Doyle S."/>
        </authorList>
    </citation>
    <scope>NUCLEOTIDE SEQUENCE [LARGE SCALE GENOMIC DNA]</scope>
    <source>
        <strain evidence="2 3">NCTC12026</strain>
    </source>
</reference>
<organism evidence="2 3">
    <name type="scientific">Providencia rustigianii</name>
    <dbReference type="NCBI Taxonomy" id="158850"/>
    <lineage>
        <taxon>Bacteria</taxon>
        <taxon>Pseudomonadati</taxon>
        <taxon>Pseudomonadota</taxon>
        <taxon>Gammaproteobacteria</taxon>
        <taxon>Enterobacterales</taxon>
        <taxon>Morganellaceae</taxon>
        <taxon>Providencia</taxon>
    </lineage>
</organism>